<comment type="function">
    <text evidence="9">Catalyzes the reversible interconversion of isobutyryl-CoA and n-butyryl-CoA, using radical chemistry. Also exhibits GTPase activity, associated with its G-protein domain (MeaI) that functions as a chaperone that assists cofactor delivery and proper holo-enzyme assembly.</text>
</comment>
<evidence type="ECO:0000256" key="6">
    <source>
        <dbReference type="ARBA" id="ARBA00023186"/>
    </source>
</evidence>
<dbReference type="InterPro" id="IPR036724">
    <property type="entry name" value="Cobalamin-bd_sf"/>
</dbReference>
<feature type="domain" description="B12-binding" evidence="10">
    <location>
        <begin position="19"/>
        <end position="157"/>
    </location>
</feature>
<dbReference type="InterPro" id="IPR016176">
    <property type="entry name" value="Cbl-dep_enz_cat"/>
</dbReference>
<dbReference type="Gene3D" id="3.20.20.240">
    <property type="entry name" value="Methylmalonyl-CoA mutase"/>
    <property type="match status" value="1"/>
</dbReference>
<evidence type="ECO:0000256" key="4">
    <source>
        <dbReference type="ARBA" id="ARBA00022801"/>
    </source>
</evidence>
<feature type="binding site" evidence="9">
    <location>
        <position position="269"/>
    </location>
    <ligand>
        <name>Mg(2+)</name>
        <dbReference type="ChEBI" id="CHEBI:18420"/>
        <label>2</label>
    </ligand>
</feature>
<keyword evidence="3 9" id="KW-0547">Nucleotide-binding</keyword>
<accession>A0A4R3LDY0</accession>
<protein>
    <recommendedName>
        <fullName evidence="9">Fused isobutyryl-CoA mutase</fullName>
    </recommendedName>
    <domain>
        <recommendedName>
            <fullName evidence="9">Isobutyryl-CoA mutase</fullName>
            <shortName evidence="9">ICM</shortName>
            <ecNumber evidence="9">5.4.99.13</ecNumber>
        </recommendedName>
    </domain>
    <domain>
        <recommendedName>
            <fullName evidence="9">P-loop GTPase</fullName>
            <ecNumber evidence="9">3.6.5.-</ecNumber>
        </recommendedName>
        <alternativeName>
            <fullName evidence="9">G-protein chaperone</fullName>
        </alternativeName>
    </domain>
</protein>
<feature type="binding site" evidence="9">
    <location>
        <position position="317"/>
    </location>
    <ligand>
        <name>Mg(2+)</name>
        <dbReference type="ChEBI" id="CHEBI:18420"/>
        <label>2</label>
    </ligand>
</feature>
<dbReference type="Pfam" id="PF03308">
    <property type="entry name" value="MeaB"/>
    <property type="match status" value="1"/>
</dbReference>
<comment type="caution">
    <text evidence="11">The sequence shown here is derived from an EMBL/GenBank/DDBJ whole genome shotgun (WGS) entry which is preliminary data.</text>
</comment>
<feature type="binding site" evidence="9">
    <location>
        <position position="893"/>
    </location>
    <ligand>
        <name>substrate</name>
    </ligand>
</feature>
<keyword evidence="9" id="KW-0460">Magnesium</keyword>
<evidence type="ECO:0000256" key="5">
    <source>
        <dbReference type="ARBA" id="ARBA00023134"/>
    </source>
</evidence>
<dbReference type="GO" id="GO:0047727">
    <property type="term" value="F:isobutyryl-CoA mutase activity"/>
    <property type="evidence" value="ECO:0007669"/>
    <property type="project" value="UniProtKB-UniRule"/>
</dbReference>
<dbReference type="PANTHER" id="PTHR43087:SF1">
    <property type="entry name" value="LAO_AO TRANSPORT SYSTEM ATPASE"/>
    <property type="match status" value="1"/>
</dbReference>
<dbReference type="Proteomes" id="UP000294599">
    <property type="component" value="Unassembled WGS sequence"/>
</dbReference>
<dbReference type="InterPro" id="IPR052040">
    <property type="entry name" value="GTPase/Isobutyryl-CoA_mutase"/>
</dbReference>
<keyword evidence="4 9" id="KW-0378">Hydrolase</keyword>
<feature type="binding site" evidence="9">
    <location>
        <position position="272"/>
    </location>
    <ligand>
        <name>GTP</name>
        <dbReference type="ChEBI" id="CHEBI:37565"/>
    </ligand>
</feature>
<feature type="binding site" evidence="9">
    <location>
        <position position="928"/>
    </location>
    <ligand>
        <name>substrate</name>
    </ligand>
</feature>
<sequence>MSLPASQATATQTQTETTPLRFVTAASLFDGHDAAINIMRRLIQSQGAEVIHLGHNRSVEDVVRAALQEDADGIALSSYQGGHVEYFKYMVDMLRERGAGHIRVVGGGGGTITPEEIRELEGYGVERIYHPNDGMKLGLVEMIEDVMRRVGAARDAAGVGSAADNARAGTLPPLDDEIAIGRILSAIEDGVYSESELAMLRRQWGGSAGQDARGQGAPVIGITGTGGAGKSSVTDELLNRFLAHFPQMRIAVISVDPTRRRTGGALLGDRIRMNSLRSHRVYMRSMATRRQNVATNAVLTDCIAFLKGLGYDLVIVETAGIGQSDSEIVDLVDFPMYVMTSDYGAASQLEKIDMIDYAELIVLNKYDKRGAEDALRDVRKQWKRNRVAFKVADEDVPVYPTIASQFNDPGISWMFANLCRLLREKVPTAAGERCSFEPVIDTSLKEPRATVLIPGSRVRYLAEIAEQGRSINAQIERQAEAADRAQSFWQALQELGDPKLPKALDLYEAADLHVEGDRSLSTLRQRYNDAVQALTSENLRNLREWPARLKSITDDINEYQVRGKAIRVENYRESLSHQKIPKIAAPKYKSWGELLTFLGKENLPGYYPYTGGVYPYRRTGEDPIRMFAGEGTPERTNRRFHYLSLGQPAARLSTAFDSVTLYGEDPAPRPDIYGKIGNSGVNIPTLDDMKKLYSGFDLCAPTTSVSMTINGPAPIILALFMNTAIDQQVEKYLKADPDRWAEAQRKMDAFFDGRQRPRYHGDLPPGNDGLGLGLLGVTGDQLVDRETYEKIKAQTLRTVRGTVQADILKEDQAQNTCIFSTEFALRMMGDIQQYFVEHQVRNFYSVSISGYHIAEAGANPISQLAFTLSNGFTIVEYYLARGMHIDDFAPNLSFFFSNGMDPEYTVIGRVARRIWARAMRERYGANERSQMMKYHIQTSGRSLHAQEIQFNDIRTTLQALYALFDNCNSLHTNAYDEAITTPTEESVRRAVAIQMIINKELGLNFIENPWQGSFAVEYLTDLVEEAVYKEFEAISERGGVLGAMDTMYQRGKIQEESLYYEHRKHDGSLPLVGVNTFLPKEHAGEVATEIELIRSTEAEKAQQIANVRAWQANRNGLAPEGETDHSHAALEEHAEPEPHDGHGLAYLQRTARERRNVFEALVEAVKTHSLGQISHALYDVGGEYRRNM</sequence>
<dbReference type="GO" id="GO:0003924">
    <property type="term" value="F:GTPase activity"/>
    <property type="evidence" value="ECO:0007669"/>
    <property type="project" value="UniProtKB-UniRule"/>
</dbReference>
<feature type="binding site" evidence="9">
    <location>
        <position position="269"/>
    </location>
    <ligand>
        <name>Mg(2+)</name>
        <dbReference type="ChEBI" id="CHEBI:18420"/>
        <label>1</label>
        <note>catalytic</note>
    </ligand>
</feature>
<comment type="subunit">
    <text evidence="9">Homodimer.</text>
</comment>
<keyword evidence="12" id="KW-1185">Reference proteome</keyword>
<dbReference type="SUPFAM" id="SSF52540">
    <property type="entry name" value="P-loop containing nucleoside triphosphate hydrolases"/>
    <property type="match status" value="1"/>
</dbReference>
<comment type="domain">
    <text evidence="9">Is composed of four functional domains: the N-terminal 5'-deoxyadenosylcobalamin binding region that is homologous to the small subunit of ICM (IcmB), a middle P-loop GTPase domain (MeaI) that likely acts as a chaperone for ICM, a structured linker region involved in dimer formation, and a C-terminal part that is homologous to the large substrate-binding subunit of ICM (IcmA).</text>
</comment>
<evidence type="ECO:0000256" key="3">
    <source>
        <dbReference type="ARBA" id="ARBA00022741"/>
    </source>
</evidence>
<feature type="binding site" evidence="9">
    <location>
        <begin position="364"/>
        <end position="367"/>
    </location>
    <ligand>
        <name>GTP</name>
        <dbReference type="ChEBI" id="CHEBI:37565"/>
    </ligand>
</feature>
<keyword evidence="8 9" id="KW-0170">Cobalt</keyword>
<feature type="binding site" evidence="9">
    <location>
        <position position="317"/>
    </location>
    <ligand>
        <name>Mg(2+)</name>
        <dbReference type="ChEBI" id="CHEBI:18420"/>
        <label>1</label>
        <note>catalytic</note>
    </ligand>
</feature>
<dbReference type="SUPFAM" id="SSF52242">
    <property type="entry name" value="Cobalamin (vitamin B12)-binding domain"/>
    <property type="match status" value="1"/>
</dbReference>
<dbReference type="InterPro" id="IPR006158">
    <property type="entry name" value="Cobalamin-bd"/>
</dbReference>
<organism evidence="11 12">
    <name type="scientific">Pseudofulvimonas gallinarii</name>
    <dbReference type="NCBI Taxonomy" id="634155"/>
    <lineage>
        <taxon>Bacteria</taxon>
        <taxon>Pseudomonadati</taxon>
        <taxon>Pseudomonadota</taxon>
        <taxon>Gammaproteobacteria</taxon>
        <taxon>Lysobacterales</taxon>
        <taxon>Rhodanobacteraceae</taxon>
        <taxon>Pseudofulvimonas</taxon>
    </lineage>
</organism>
<dbReference type="GO" id="GO:0005525">
    <property type="term" value="F:GTP binding"/>
    <property type="evidence" value="ECO:0007669"/>
    <property type="project" value="UniProtKB-UniRule"/>
</dbReference>
<evidence type="ECO:0000256" key="7">
    <source>
        <dbReference type="ARBA" id="ARBA00023235"/>
    </source>
</evidence>
<name>A0A4R3LDY0_9GAMM</name>
<evidence type="ECO:0000313" key="11">
    <source>
        <dbReference type="EMBL" id="TCS97588.1"/>
    </source>
</evidence>
<evidence type="ECO:0000259" key="10">
    <source>
        <dbReference type="PROSITE" id="PS51332"/>
    </source>
</evidence>
<dbReference type="AlphaFoldDB" id="A0A4R3LDY0"/>
<comment type="similarity">
    <text evidence="9">Belongs to the IcmF family.</text>
</comment>
<feature type="binding site" description="axial binding residue" evidence="9">
    <location>
        <position position="32"/>
    </location>
    <ligand>
        <name>adenosylcob(III)alamin</name>
        <dbReference type="ChEBI" id="CHEBI:18408"/>
    </ligand>
    <ligandPart>
        <name>Co</name>
        <dbReference type="ChEBI" id="CHEBI:27638"/>
    </ligandPart>
</feature>
<dbReference type="InterPro" id="IPR033669">
    <property type="entry name" value="IcmF"/>
</dbReference>
<dbReference type="Pfam" id="PF02310">
    <property type="entry name" value="B12-binding"/>
    <property type="match status" value="1"/>
</dbReference>
<keyword evidence="7 9" id="KW-0413">Isomerase</keyword>
<feature type="binding site" evidence="9">
    <location>
        <position position="651"/>
    </location>
    <ligand>
        <name>substrate</name>
    </ligand>
</feature>
<dbReference type="PROSITE" id="PS51332">
    <property type="entry name" value="B12_BINDING"/>
    <property type="match status" value="1"/>
</dbReference>
<dbReference type="GO" id="GO:0034784">
    <property type="term" value="F:pivalyl-CoA mutase activity"/>
    <property type="evidence" value="ECO:0007669"/>
    <property type="project" value="InterPro"/>
</dbReference>
<dbReference type="RefSeq" id="WP_123523066.1">
    <property type="nucleotide sequence ID" value="NZ_JBHLWF010000014.1"/>
</dbReference>
<feature type="binding site" evidence="9">
    <location>
        <position position="256"/>
    </location>
    <ligand>
        <name>Mg(2+)</name>
        <dbReference type="ChEBI" id="CHEBI:18420"/>
        <label>2</label>
    </ligand>
</feature>
<reference evidence="11 12" key="1">
    <citation type="submission" date="2019-03" db="EMBL/GenBank/DDBJ databases">
        <title>Genomic Encyclopedia of Type Strains, Phase IV (KMG-IV): sequencing the most valuable type-strain genomes for metagenomic binning, comparative biology and taxonomic classification.</title>
        <authorList>
            <person name="Goeker M."/>
        </authorList>
    </citation>
    <scope>NUCLEOTIDE SEQUENCE [LARGE SCALE GENOMIC DNA]</scope>
    <source>
        <strain evidence="11 12">DSM 21944</strain>
    </source>
</reference>
<dbReference type="InterPro" id="IPR006099">
    <property type="entry name" value="MeMalonylCoA_mutase_a/b_cat"/>
</dbReference>
<feature type="binding site" evidence="9">
    <location>
        <position position="844"/>
    </location>
    <ligand>
        <name>substrate</name>
    </ligand>
</feature>
<feature type="binding site" evidence="9">
    <location>
        <begin position="227"/>
        <end position="232"/>
    </location>
    <ligand>
        <name>GTP</name>
        <dbReference type="ChEBI" id="CHEBI:37565"/>
    </ligand>
</feature>
<feature type="binding site" evidence="9">
    <location>
        <position position="255"/>
    </location>
    <ligand>
        <name>Mg(2+)</name>
        <dbReference type="ChEBI" id="CHEBI:18420"/>
        <label>2</label>
    </ligand>
</feature>
<feature type="binding site" evidence="9">
    <location>
        <position position="933"/>
    </location>
    <ligand>
        <name>substrate</name>
    </ligand>
</feature>
<feature type="binding site" evidence="9">
    <location>
        <position position="318"/>
    </location>
    <ligand>
        <name>Mg(2+)</name>
        <dbReference type="ChEBI" id="CHEBI:18420"/>
        <label>2</label>
    </ligand>
</feature>
<evidence type="ECO:0000256" key="8">
    <source>
        <dbReference type="ARBA" id="ARBA00023285"/>
    </source>
</evidence>
<dbReference type="SUPFAM" id="SSF51703">
    <property type="entry name" value="Cobalamin (vitamin B12)-dependent enzymes"/>
    <property type="match status" value="1"/>
</dbReference>
<dbReference type="EC" id="5.4.99.13" evidence="9"/>
<dbReference type="EMBL" id="SMAF01000012">
    <property type="protein sequence ID" value="TCS97588.1"/>
    <property type="molecule type" value="Genomic_DNA"/>
</dbReference>
<evidence type="ECO:0000256" key="1">
    <source>
        <dbReference type="ARBA" id="ARBA00001922"/>
    </source>
</evidence>
<dbReference type="GO" id="GO:0031419">
    <property type="term" value="F:cobalamin binding"/>
    <property type="evidence" value="ECO:0007669"/>
    <property type="project" value="UniProtKB-UniRule"/>
</dbReference>
<comment type="catalytic activity">
    <reaction evidence="9">
        <text>GTP + H2O = GDP + phosphate + H(+)</text>
        <dbReference type="Rhea" id="RHEA:19669"/>
        <dbReference type="ChEBI" id="CHEBI:15377"/>
        <dbReference type="ChEBI" id="CHEBI:15378"/>
        <dbReference type="ChEBI" id="CHEBI:37565"/>
        <dbReference type="ChEBI" id="CHEBI:43474"/>
        <dbReference type="ChEBI" id="CHEBI:58189"/>
    </reaction>
</comment>
<dbReference type="GO" id="GO:0000287">
    <property type="term" value="F:magnesium ion binding"/>
    <property type="evidence" value="ECO:0007669"/>
    <property type="project" value="UniProtKB-UniRule"/>
</dbReference>
<dbReference type="InterPro" id="IPR027417">
    <property type="entry name" value="P-loop_NTPase"/>
</dbReference>
<evidence type="ECO:0000256" key="9">
    <source>
        <dbReference type="HAMAP-Rule" id="MF_02050"/>
    </source>
</evidence>
<evidence type="ECO:0000256" key="2">
    <source>
        <dbReference type="ARBA" id="ARBA00022628"/>
    </source>
</evidence>
<dbReference type="HAMAP" id="MF_02050">
    <property type="entry name" value="IcmF"/>
    <property type="match status" value="1"/>
</dbReference>
<comment type="cofactor">
    <cofactor evidence="1 9">
        <name>adenosylcob(III)alamin</name>
        <dbReference type="ChEBI" id="CHEBI:18408"/>
    </cofactor>
</comment>
<dbReference type="Gene3D" id="3.40.50.280">
    <property type="entry name" value="Cobalamin-binding domain"/>
    <property type="match status" value="1"/>
</dbReference>
<dbReference type="Gene3D" id="3.40.50.300">
    <property type="entry name" value="P-loop containing nucleotide triphosphate hydrolases"/>
    <property type="match status" value="1"/>
</dbReference>
<keyword evidence="5 9" id="KW-0342">GTP-binding</keyword>
<keyword evidence="9" id="KW-0479">Metal-binding</keyword>
<comment type="catalytic activity">
    <reaction evidence="9">
        <text>2-methylpropanoyl-CoA = butanoyl-CoA</text>
        <dbReference type="Rhea" id="RHEA:13141"/>
        <dbReference type="ChEBI" id="CHEBI:57338"/>
        <dbReference type="ChEBI" id="CHEBI:57371"/>
        <dbReference type="EC" id="5.4.99.13"/>
    </reaction>
</comment>
<gene>
    <name evidence="9" type="primary">icmF</name>
    <name evidence="11" type="ORF">EDC25_11270</name>
</gene>
<comment type="caution">
    <text evidence="9">Lacks conserved residue(s) required for the propagation of feature annotation.</text>
</comment>
<dbReference type="OrthoDB" id="9762378at2"/>
<dbReference type="Pfam" id="PF01642">
    <property type="entry name" value="MM_CoA_mutase"/>
    <property type="match status" value="2"/>
</dbReference>
<evidence type="ECO:0000313" key="12">
    <source>
        <dbReference type="Proteomes" id="UP000294599"/>
    </source>
</evidence>
<feature type="binding site" evidence="9">
    <location>
        <position position="1187"/>
    </location>
    <ligand>
        <name>GTP</name>
        <dbReference type="ChEBI" id="CHEBI:37565"/>
    </ligand>
</feature>
<proteinExistence type="inferred from homology"/>
<keyword evidence="9" id="KW-0511">Multifunctional enzyme</keyword>
<dbReference type="PANTHER" id="PTHR43087">
    <property type="entry name" value="LYSINE/ARGININE/ORNITHINE TRANSPORT SYSTEM KINASE"/>
    <property type="match status" value="1"/>
</dbReference>
<keyword evidence="2 9" id="KW-0846">Cobalamin</keyword>
<dbReference type="GO" id="GO:0006637">
    <property type="term" value="P:acyl-CoA metabolic process"/>
    <property type="evidence" value="ECO:0007669"/>
    <property type="project" value="UniProtKB-UniRule"/>
</dbReference>
<keyword evidence="6 9" id="KW-0143">Chaperone</keyword>
<dbReference type="EC" id="3.6.5.-" evidence="9"/>
<feature type="binding site" evidence="9">
    <location>
        <position position="800"/>
    </location>
    <ligand>
        <name>substrate</name>
    </ligand>
</feature>
<comment type="cofactor">
    <cofactor evidence="9">
        <name>Mg(2+)</name>
        <dbReference type="ChEBI" id="CHEBI:18420"/>
    </cofactor>
</comment>
<feature type="binding site" evidence="9">
    <location>
        <position position="231"/>
    </location>
    <ligand>
        <name>Mg(2+)</name>
        <dbReference type="ChEBI" id="CHEBI:18420"/>
        <label>1</label>
        <note>catalytic</note>
    </ligand>
</feature>